<keyword evidence="1" id="KW-1133">Transmembrane helix</keyword>
<feature type="domain" description="DUF1648" evidence="2">
    <location>
        <begin position="23"/>
        <end position="68"/>
    </location>
</feature>
<evidence type="ECO:0000313" key="3">
    <source>
        <dbReference type="EMBL" id="QNP71978.1"/>
    </source>
</evidence>
<keyword evidence="1" id="KW-0812">Transmembrane</keyword>
<name>A0A7H0IGR2_9ACTN</name>
<reference evidence="3 4" key="1">
    <citation type="submission" date="2020-08" db="EMBL/GenBank/DDBJ databases">
        <title>A novel species.</title>
        <authorList>
            <person name="Gao J."/>
        </authorList>
    </citation>
    <scope>NUCLEOTIDE SEQUENCE [LARGE SCALE GENOMIC DNA]</scope>
    <source>
        <strain evidence="3 4">CRXT-G-22</strain>
    </source>
</reference>
<dbReference type="Pfam" id="PF07853">
    <property type="entry name" value="DUF1648"/>
    <property type="match status" value="1"/>
</dbReference>
<organism evidence="3 4">
    <name type="scientific">Streptomyces roseirectus</name>
    <dbReference type="NCBI Taxonomy" id="2768066"/>
    <lineage>
        <taxon>Bacteria</taxon>
        <taxon>Bacillati</taxon>
        <taxon>Actinomycetota</taxon>
        <taxon>Actinomycetes</taxon>
        <taxon>Kitasatosporales</taxon>
        <taxon>Streptomycetaceae</taxon>
        <taxon>Streptomyces</taxon>
    </lineage>
</organism>
<keyword evidence="1" id="KW-0472">Membrane</keyword>
<feature type="transmembrane region" description="Helical" evidence="1">
    <location>
        <begin position="91"/>
        <end position="110"/>
    </location>
</feature>
<feature type="transmembrane region" description="Helical" evidence="1">
    <location>
        <begin position="56"/>
        <end position="79"/>
    </location>
</feature>
<dbReference type="InterPro" id="IPR012867">
    <property type="entry name" value="DUF1648"/>
</dbReference>
<feature type="transmembrane region" description="Helical" evidence="1">
    <location>
        <begin position="12"/>
        <end position="36"/>
    </location>
</feature>
<dbReference type="AlphaFoldDB" id="A0A7H0IGR2"/>
<dbReference type="EMBL" id="CP060828">
    <property type="protein sequence ID" value="QNP71978.1"/>
    <property type="molecule type" value="Genomic_DNA"/>
</dbReference>
<proteinExistence type="predicted"/>
<accession>A0A7H0IGR2</accession>
<protein>
    <submittedName>
        <fullName evidence="3">DUF1648 domain-containing protein</fullName>
    </submittedName>
</protein>
<evidence type="ECO:0000313" key="4">
    <source>
        <dbReference type="Proteomes" id="UP000516052"/>
    </source>
</evidence>
<feature type="transmembrane region" description="Helical" evidence="1">
    <location>
        <begin position="130"/>
        <end position="147"/>
    </location>
</feature>
<gene>
    <name evidence="3" type="ORF">IAG44_22885</name>
</gene>
<sequence>MNGRQAGNGRGGRWGVVAACAGVLALLVGLPVAARGRLPERVATHWNGSGEADGSMPLWAVAVFPAVIWVVVSVVALLVVRRAGAGSGAWVGVRAGLPAVGLGLVGAQAAVVRANLDVDDWHRAGSTDGWVVAVVVLALVVGGLVWLSRRTGAMPAAGSGPVMEIPAGQRVAWFSRVSSTAFQVAAAVLGFVALAAAAASLGGMTGPVLGTALAVAFGVASLLFLTLASVQVRVGESGLRVTLGPLGWPARRWSVADIESARVELRTPAQAGGWGYRIKEHGTTVMLRSGECLVVRTRGRDFAVSVDDAERGAALLNSLKALKG</sequence>
<keyword evidence="4" id="KW-1185">Reference proteome</keyword>
<evidence type="ECO:0000259" key="2">
    <source>
        <dbReference type="Pfam" id="PF07853"/>
    </source>
</evidence>
<dbReference type="KEGG" id="sroi:IAG44_22885"/>
<dbReference type="RefSeq" id="WP_187748935.1">
    <property type="nucleotide sequence ID" value="NZ_CP060828.1"/>
</dbReference>
<feature type="transmembrane region" description="Helical" evidence="1">
    <location>
        <begin position="180"/>
        <end position="202"/>
    </location>
</feature>
<evidence type="ECO:0000256" key="1">
    <source>
        <dbReference type="SAM" id="Phobius"/>
    </source>
</evidence>
<feature type="transmembrane region" description="Helical" evidence="1">
    <location>
        <begin position="208"/>
        <end position="230"/>
    </location>
</feature>
<dbReference type="Proteomes" id="UP000516052">
    <property type="component" value="Chromosome"/>
</dbReference>